<evidence type="ECO:0000256" key="10">
    <source>
        <dbReference type="SAM" id="Coils"/>
    </source>
</evidence>
<dbReference type="InterPro" id="IPR000330">
    <property type="entry name" value="SNF2_N"/>
</dbReference>
<dbReference type="EMBL" id="KZ155839">
    <property type="protein sequence ID" value="OUS42029.1"/>
    <property type="molecule type" value="Genomic_DNA"/>
</dbReference>
<dbReference type="SUPFAM" id="SSF52540">
    <property type="entry name" value="P-loop containing nucleoside triphosphate hydrolases"/>
    <property type="match status" value="2"/>
</dbReference>
<evidence type="ECO:0000259" key="13">
    <source>
        <dbReference type="PROSITE" id="PS51194"/>
    </source>
</evidence>
<dbReference type="AlphaFoldDB" id="A0A1Y5HXM8"/>
<proteinExistence type="inferred from homology"/>
<dbReference type="InterPro" id="IPR014012">
    <property type="entry name" value="HSA_dom"/>
</dbReference>
<dbReference type="InterPro" id="IPR038718">
    <property type="entry name" value="SNF2-like_sf"/>
</dbReference>
<gene>
    <name evidence="14" type="ORF">BE221DRAFT_142750</name>
</gene>
<organism evidence="14">
    <name type="scientific">Ostreococcus tauri</name>
    <name type="common">Marine green alga</name>
    <dbReference type="NCBI Taxonomy" id="70448"/>
    <lineage>
        <taxon>Eukaryota</taxon>
        <taxon>Viridiplantae</taxon>
        <taxon>Chlorophyta</taxon>
        <taxon>Mamiellophyceae</taxon>
        <taxon>Mamiellales</taxon>
        <taxon>Bathycoccaceae</taxon>
        <taxon>Ostreococcus</taxon>
    </lineage>
</organism>
<comment type="similarity">
    <text evidence="2">Belongs to the SNF2/RAD54 helicase family. SWR1 subfamily.</text>
</comment>
<feature type="coiled-coil region" evidence="10">
    <location>
        <begin position="207"/>
        <end position="252"/>
    </location>
</feature>
<dbReference type="CDD" id="cd18793">
    <property type="entry name" value="SF2_C_SNF"/>
    <property type="match status" value="1"/>
</dbReference>
<dbReference type="Pfam" id="PF00176">
    <property type="entry name" value="SNF2-rel_dom"/>
    <property type="match status" value="1"/>
</dbReference>
<keyword evidence="7" id="KW-0156">Chromatin regulator</keyword>
<dbReference type="InterPro" id="IPR050520">
    <property type="entry name" value="INO80/SWR1_helicase"/>
</dbReference>
<dbReference type="InterPro" id="IPR027417">
    <property type="entry name" value="P-loop_NTPase"/>
</dbReference>
<dbReference type="Pfam" id="PF07529">
    <property type="entry name" value="HSA"/>
    <property type="match status" value="1"/>
</dbReference>
<keyword evidence="3" id="KW-0547">Nucleotide-binding</keyword>
<dbReference type="Proteomes" id="UP000195557">
    <property type="component" value="Unassembled WGS sequence"/>
</dbReference>
<evidence type="ECO:0000256" key="8">
    <source>
        <dbReference type="ARBA" id="ARBA00023125"/>
    </source>
</evidence>
<dbReference type="FunFam" id="3.40.50.10810:FF:000005">
    <property type="entry name" value="Photoperiod-independent early flowering 1"/>
    <property type="match status" value="1"/>
</dbReference>
<dbReference type="Gene3D" id="1.20.120.850">
    <property type="entry name" value="SWI2/SNF2 ATPases, N-terminal domain"/>
    <property type="match status" value="1"/>
</dbReference>
<keyword evidence="10" id="KW-0175">Coiled coil</keyword>
<dbReference type="InterPro" id="IPR049730">
    <property type="entry name" value="SNF2/RAD54-like_C"/>
</dbReference>
<dbReference type="PROSITE" id="PS51192">
    <property type="entry name" value="HELICASE_ATP_BIND_1"/>
    <property type="match status" value="1"/>
</dbReference>
<evidence type="ECO:0000256" key="6">
    <source>
        <dbReference type="ARBA" id="ARBA00022840"/>
    </source>
</evidence>
<name>A0A1Y5HXM8_OSTTA</name>
<evidence type="ECO:0000256" key="2">
    <source>
        <dbReference type="ARBA" id="ARBA00009220"/>
    </source>
</evidence>
<evidence type="ECO:0000256" key="11">
    <source>
        <dbReference type="SAM" id="MobiDB-lite"/>
    </source>
</evidence>
<keyword evidence="9" id="KW-0539">Nucleus</keyword>
<dbReference type="Gene3D" id="3.40.50.300">
    <property type="entry name" value="P-loop containing nucleotide triphosphate hydrolases"/>
    <property type="match status" value="1"/>
</dbReference>
<dbReference type="GO" id="GO:0000812">
    <property type="term" value="C:Swr1 complex"/>
    <property type="evidence" value="ECO:0007669"/>
    <property type="project" value="TreeGrafter"/>
</dbReference>
<dbReference type="GO" id="GO:0042393">
    <property type="term" value="F:histone binding"/>
    <property type="evidence" value="ECO:0007669"/>
    <property type="project" value="TreeGrafter"/>
</dbReference>
<evidence type="ECO:0000256" key="5">
    <source>
        <dbReference type="ARBA" id="ARBA00022806"/>
    </source>
</evidence>
<keyword evidence="8" id="KW-0238">DNA-binding</keyword>
<evidence type="ECO:0000256" key="3">
    <source>
        <dbReference type="ARBA" id="ARBA00022741"/>
    </source>
</evidence>
<dbReference type="GO" id="GO:0016887">
    <property type="term" value="F:ATP hydrolysis activity"/>
    <property type="evidence" value="ECO:0007669"/>
    <property type="project" value="TreeGrafter"/>
</dbReference>
<dbReference type="GO" id="GO:0004386">
    <property type="term" value="F:helicase activity"/>
    <property type="evidence" value="ECO:0007669"/>
    <property type="project" value="UniProtKB-KW"/>
</dbReference>
<dbReference type="GO" id="GO:0003677">
    <property type="term" value="F:DNA binding"/>
    <property type="evidence" value="ECO:0007669"/>
    <property type="project" value="UniProtKB-KW"/>
</dbReference>
<dbReference type="Pfam" id="PF00271">
    <property type="entry name" value="Helicase_C"/>
    <property type="match status" value="1"/>
</dbReference>
<accession>A0A1Y5HXM8</accession>
<feature type="domain" description="Helicase C-terminal" evidence="13">
    <location>
        <begin position="778"/>
        <end position="933"/>
    </location>
</feature>
<dbReference type="InterPro" id="IPR001650">
    <property type="entry name" value="Helicase_C-like"/>
</dbReference>
<keyword evidence="6" id="KW-0067">ATP-binding</keyword>
<dbReference type="GO" id="GO:0006338">
    <property type="term" value="P:chromatin remodeling"/>
    <property type="evidence" value="ECO:0007669"/>
    <property type="project" value="TreeGrafter"/>
</dbReference>
<comment type="subcellular location">
    <subcellularLocation>
        <location evidence="1">Nucleus</location>
    </subcellularLocation>
</comment>
<dbReference type="GO" id="GO:0005524">
    <property type="term" value="F:ATP binding"/>
    <property type="evidence" value="ECO:0007669"/>
    <property type="project" value="UniProtKB-KW"/>
</dbReference>
<keyword evidence="4" id="KW-0378">Hydrolase</keyword>
<sequence>MVLDGQEAVLFGEDERILLNAHRILRSDLSGLKPLPRFPEPSGNKVHWEHVLEEMSWLAKDFVRERKWRYRNTGQARHNITRISRHSTGRKYSGVAAQKALMRRRRHDFMDTARAQQSRRLAACMAREAVSFWNKIHKEYSLKLAATLSMVEQKNEEDVLGRHDQGEGKESRQQGTTHDQMTREDRHRDEELQGDYIPNKGEEWDDLESFEEQMRREAEDKVDNELELQQLREEAELSVEELIERHKLLDRHKLLEQAQSCEDESLHQHKERPAAHVQPQTAFQIPSILKHELRDYQKFGLQWLLGCHRTGVNGILADEMGLGKTIQTISLLAHLACEQGVWGPHLIIVPTSVMVNWEVEFKKWCPALKIITYFGSQKERKMQRMGWSKPNSFHVCITTYRLVVQDQTIFRRKRWHYLILDEAHMIKNWRSQRWQTILTFESAHRLLITGTPLQNDVMELWALLHFLMPDLFQSHSEFKSWFSNPLLGMAEGKIAIDHGLTSRLHSVLRPFILRRLKIDVETSLPSKIEHVVRCRLSRRQKRLYDEYMSSNDTVKILGSSNVMGVMNCLMQLRKVCNHPDLFAGRSIISAYDMPCEIFMKFPGSCTKILRSDHLLRPVYPVSSVDRRLTHVDILSCGTLGADEFVTKQLRQVRIMQLQQKYCRNPSTASQLFHVSSSRFHATETVAMSVSDKVTQANHHTLLEFEQVVKMDQVLKFRFRIPKVRARTPIGCVVHNRTWNENVTFFNQLLKPLRDLVIRGHIVFPDARLVQFDCGKLQALAPLLRVLKSGGHKVVIFTQMTKVLDILERFLNLYSYSYVRLDGTTKPEQRQILMQRFNADQRLFAFILSTRSGGFGINLTGADTVIFYDSDWNPAVDAQAQDRCHRIGQTREVNIYRLISENTVEENVFKKALQKRELDELAIQKGHFNLNALEGMYLYHFLLFTFSTTFLGIELDEKTDAPNDKEPTVFDQLQALLTPVEKYALVRFIRLAIIVIDTDSFAAIC</sequence>
<evidence type="ECO:0000256" key="9">
    <source>
        <dbReference type="ARBA" id="ARBA00023242"/>
    </source>
</evidence>
<feature type="compositionally biased region" description="Basic and acidic residues" evidence="11">
    <location>
        <begin position="156"/>
        <end position="172"/>
    </location>
</feature>
<dbReference type="PANTHER" id="PTHR45685">
    <property type="entry name" value="HELICASE SRCAP-RELATED"/>
    <property type="match status" value="1"/>
</dbReference>
<dbReference type="CDD" id="cd18003">
    <property type="entry name" value="DEXQc_SRCAP"/>
    <property type="match status" value="1"/>
</dbReference>
<evidence type="ECO:0000256" key="7">
    <source>
        <dbReference type="ARBA" id="ARBA00022853"/>
    </source>
</evidence>
<dbReference type="PROSITE" id="PS51194">
    <property type="entry name" value="HELICASE_CTER"/>
    <property type="match status" value="1"/>
</dbReference>
<reference evidence="14" key="1">
    <citation type="submission" date="2017-04" db="EMBL/GenBank/DDBJ databases">
        <title>Population genomics of picophytoplankton unveils novel chromosome hypervariability.</title>
        <authorList>
            <consortium name="DOE Joint Genome Institute"/>
            <person name="Blanc-Mathieu R."/>
            <person name="Krasovec M."/>
            <person name="Hebrard M."/>
            <person name="Yau S."/>
            <person name="Desgranges E."/>
            <person name="Martin J."/>
            <person name="Schackwitz W."/>
            <person name="Kuo A."/>
            <person name="Salin G."/>
            <person name="Donnadieu C."/>
            <person name="Desdevises Y."/>
            <person name="Sanchez-Ferandin S."/>
            <person name="Moreau H."/>
            <person name="Rivals E."/>
            <person name="Grigoriev I.V."/>
            <person name="Grimsley N."/>
            <person name="Eyre-Walker A."/>
            <person name="Piganeau G."/>
        </authorList>
    </citation>
    <scope>NUCLEOTIDE SEQUENCE [LARGE SCALE GENOMIC DNA]</scope>
    <source>
        <strain evidence="14">RCC 1115</strain>
    </source>
</reference>
<dbReference type="PANTHER" id="PTHR45685:SF1">
    <property type="entry name" value="HELICASE SRCAP"/>
    <property type="match status" value="1"/>
</dbReference>
<feature type="region of interest" description="Disordered" evidence="11">
    <location>
        <begin position="156"/>
        <end position="201"/>
    </location>
</feature>
<dbReference type="Gene3D" id="3.40.50.10810">
    <property type="entry name" value="Tandem AAA-ATPase domain"/>
    <property type="match status" value="1"/>
</dbReference>
<protein>
    <submittedName>
        <fullName evidence="14">SNF2 family N-terminal domain-domain-containing protein</fullName>
    </submittedName>
</protein>
<feature type="compositionally biased region" description="Basic and acidic residues" evidence="11">
    <location>
        <begin position="180"/>
        <end position="191"/>
    </location>
</feature>
<feature type="domain" description="Helicase ATP-binding" evidence="12">
    <location>
        <begin position="305"/>
        <end position="470"/>
    </location>
</feature>
<dbReference type="SMART" id="SM00490">
    <property type="entry name" value="HELICc"/>
    <property type="match status" value="1"/>
</dbReference>
<keyword evidence="5" id="KW-0347">Helicase</keyword>
<evidence type="ECO:0000259" key="12">
    <source>
        <dbReference type="PROSITE" id="PS51192"/>
    </source>
</evidence>
<evidence type="ECO:0000256" key="1">
    <source>
        <dbReference type="ARBA" id="ARBA00004123"/>
    </source>
</evidence>
<dbReference type="SMART" id="SM00487">
    <property type="entry name" value="DEXDc"/>
    <property type="match status" value="1"/>
</dbReference>
<dbReference type="InterPro" id="IPR014001">
    <property type="entry name" value="Helicase_ATP-bd"/>
</dbReference>
<evidence type="ECO:0000256" key="4">
    <source>
        <dbReference type="ARBA" id="ARBA00022801"/>
    </source>
</evidence>
<evidence type="ECO:0000313" key="14">
    <source>
        <dbReference type="EMBL" id="OUS42029.1"/>
    </source>
</evidence>